<keyword evidence="4 11" id="KW-0132">Cell division</keyword>
<evidence type="ECO:0000256" key="2">
    <source>
        <dbReference type="ARBA" id="ARBA00015195"/>
    </source>
</evidence>
<keyword evidence="5" id="KW-0717">Septation</keyword>
<name>A0A523QLT9_UNCAE</name>
<evidence type="ECO:0000256" key="10">
    <source>
        <dbReference type="SAM" id="Coils"/>
    </source>
</evidence>
<evidence type="ECO:0000313" key="12">
    <source>
        <dbReference type="Proteomes" id="UP000320781"/>
    </source>
</evidence>
<dbReference type="InterPro" id="IPR053712">
    <property type="entry name" value="Bac_CellDiv_Activator"/>
</dbReference>
<dbReference type="Pfam" id="PF05164">
    <property type="entry name" value="ZapA"/>
    <property type="match status" value="1"/>
</dbReference>
<dbReference type="GO" id="GO:0000921">
    <property type="term" value="P:septin ring assembly"/>
    <property type="evidence" value="ECO:0007669"/>
    <property type="project" value="TreeGrafter"/>
</dbReference>
<keyword evidence="3" id="KW-0963">Cytoplasm</keyword>
<evidence type="ECO:0000256" key="5">
    <source>
        <dbReference type="ARBA" id="ARBA00023210"/>
    </source>
</evidence>
<comment type="function">
    <text evidence="7">Activator of cell division through the inhibition of FtsZ GTPase activity, therefore promoting FtsZ assembly into bundles of protofilaments necessary for the formation of the division Z ring. It is recruited early at mid-cell but it is not essential for cell division.</text>
</comment>
<protein>
    <recommendedName>
        <fullName evidence="2">Cell division protein ZapA</fullName>
    </recommendedName>
    <alternativeName>
        <fullName evidence="9">Z ring-associated protein ZapA</fullName>
    </alternativeName>
</protein>
<keyword evidence="6" id="KW-0131">Cell cycle</keyword>
<comment type="subcellular location">
    <subcellularLocation>
        <location evidence="1">Cytoplasm</location>
    </subcellularLocation>
</comment>
<dbReference type="InterPro" id="IPR036192">
    <property type="entry name" value="Cell_div_ZapA-like_sf"/>
</dbReference>
<dbReference type="GO" id="GO:0030428">
    <property type="term" value="C:cell septum"/>
    <property type="evidence" value="ECO:0007669"/>
    <property type="project" value="TreeGrafter"/>
</dbReference>
<organism evidence="11 12">
    <name type="scientific">Aerophobetes bacterium</name>
    <dbReference type="NCBI Taxonomy" id="2030807"/>
    <lineage>
        <taxon>Bacteria</taxon>
        <taxon>Candidatus Aerophobota</taxon>
    </lineage>
</organism>
<evidence type="ECO:0000313" key="11">
    <source>
        <dbReference type="EMBL" id="TES86725.1"/>
    </source>
</evidence>
<evidence type="ECO:0000256" key="7">
    <source>
        <dbReference type="ARBA" id="ARBA00024910"/>
    </source>
</evidence>
<dbReference type="GO" id="GO:0000917">
    <property type="term" value="P:division septum assembly"/>
    <property type="evidence" value="ECO:0007669"/>
    <property type="project" value="UniProtKB-KW"/>
</dbReference>
<dbReference type="EMBL" id="SOKU01000054">
    <property type="protein sequence ID" value="TES86725.1"/>
    <property type="molecule type" value="Genomic_DNA"/>
</dbReference>
<evidence type="ECO:0000256" key="1">
    <source>
        <dbReference type="ARBA" id="ARBA00004496"/>
    </source>
</evidence>
<dbReference type="GO" id="GO:0043093">
    <property type="term" value="P:FtsZ-dependent cytokinesis"/>
    <property type="evidence" value="ECO:0007669"/>
    <property type="project" value="TreeGrafter"/>
</dbReference>
<comment type="subunit">
    <text evidence="8">Homodimer. Interacts with FtsZ.</text>
</comment>
<dbReference type="AlphaFoldDB" id="A0A523QLT9"/>
<feature type="coiled-coil region" evidence="10">
    <location>
        <begin position="58"/>
        <end position="89"/>
    </location>
</feature>
<evidence type="ECO:0000256" key="3">
    <source>
        <dbReference type="ARBA" id="ARBA00022490"/>
    </source>
</evidence>
<dbReference type="Proteomes" id="UP000320781">
    <property type="component" value="Unassembled WGS sequence"/>
</dbReference>
<proteinExistence type="predicted"/>
<dbReference type="Gene3D" id="6.10.250.790">
    <property type="match status" value="1"/>
</dbReference>
<reference evidence="11 12" key="1">
    <citation type="submission" date="2019-03" db="EMBL/GenBank/DDBJ databases">
        <title>Metabolic potential of uncultured bacteria and archaea associated with petroleum seepage in deep-sea sediments.</title>
        <authorList>
            <person name="Dong X."/>
            <person name="Hubert C."/>
        </authorList>
    </citation>
    <scope>NUCLEOTIDE SEQUENCE [LARGE SCALE GENOMIC DNA]</scope>
    <source>
        <strain evidence="11">E44_bin92</strain>
    </source>
</reference>
<dbReference type="GO" id="GO:0032153">
    <property type="term" value="C:cell division site"/>
    <property type="evidence" value="ECO:0007669"/>
    <property type="project" value="TreeGrafter"/>
</dbReference>
<dbReference type="PANTHER" id="PTHR34981">
    <property type="entry name" value="CELL DIVISION PROTEIN ZAPA"/>
    <property type="match status" value="1"/>
</dbReference>
<evidence type="ECO:0000256" key="4">
    <source>
        <dbReference type="ARBA" id="ARBA00022618"/>
    </source>
</evidence>
<evidence type="ECO:0000256" key="9">
    <source>
        <dbReference type="ARBA" id="ARBA00033158"/>
    </source>
</evidence>
<gene>
    <name evidence="11" type="ORF">E3J95_01255</name>
</gene>
<dbReference type="SUPFAM" id="SSF102829">
    <property type="entry name" value="Cell division protein ZapA-like"/>
    <property type="match status" value="1"/>
</dbReference>
<dbReference type="GO" id="GO:0005829">
    <property type="term" value="C:cytosol"/>
    <property type="evidence" value="ECO:0007669"/>
    <property type="project" value="TreeGrafter"/>
</dbReference>
<dbReference type="PANTHER" id="PTHR34981:SF1">
    <property type="entry name" value="CELL DIVISION PROTEIN ZAPA"/>
    <property type="match status" value="1"/>
</dbReference>
<evidence type="ECO:0000256" key="6">
    <source>
        <dbReference type="ARBA" id="ARBA00023306"/>
    </source>
</evidence>
<sequence>MSPPMRVKFVIFNREYHLKAKEGEEYLKIVASYVDGKIKKIASSTNEKGREQISILACLNIADELHKIKEKNRRAREKIQQLMERIEKETQ</sequence>
<dbReference type="InterPro" id="IPR007838">
    <property type="entry name" value="Cell_div_ZapA-like"/>
</dbReference>
<comment type="caution">
    <text evidence="11">The sequence shown here is derived from an EMBL/GenBank/DDBJ whole genome shotgun (WGS) entry which is preliminary data.</text>
</comment>
<evidence type="ECO:0000256" key="8">
    <source>
        <dbReference type="ARBA" id="ARBA00026068"/>
    </source>
</evidence>
<accession>A0A523QLT9</accession>
<keyword evidence="10" id="KW-0175">Coiled coil</keyword>